<dbReference type="EMBL" id="CH474032">
    <property type="protein sequence ID" value="EDL93913.1"/>
    <property type="molecule type" value="Genomic_DNA"/>
</dbReference>
<dbReference type="Proteomes" id="UP000234681">
    <property type="component" value="Chromosome 17"/>
</dbReference>
<sequence length="40" mass="4229">MDSYHGIPSPSNTTSSVWCLWAAHPETEMSSGPVQGVSGH</sequence>
<proteinExistence type="predicted"/>
<accession>A6KAK7</accession>
<evidence type="ECO:0000313" key="1">
    <source>
        <dbReference type="EMBL" id="EDL93913.1"/>
    </source>
</evidence>
<organism evidence="1 2">
    <name type="scientific">Rattus norvegicus</name>
    <name type="common">Rat</name>
    <dbReference type="NCBI Taxonomy" id="10116"/>
    <lineage>
        <taxon>Eukaryota</taxon>
        <taxon>Metazoa</taxon>
        <taxon>Chordata</taxon>
        <taxon>Craniata</taxon>
        <taxon>Vertebrata</taxon>
        <taxon>Euteleostomi</taxon>
        <taxon>Mammalia</taxon>
        <taxon>Eutheria</taxon>
        <taxon>Euarchontoglires</taxon>
        <taxon>Glires</taxon>
        <taxon>Rodentia</taxon>
        <taxon>Myomorpha</taxon>
        <taxon>Muroidea</taxon>
        <taxon>Muridae</taxon>
        <taxon>Murinae</taxon>
        <taxon>Rattus</taxon>
    </lineage>
</organism>
<protein>
    <submittedName>
        <fullName evidence="1">RCG24306, isoform CRA_a</fullName>
    </submittedName>
</protein>
<name>A6KAK7_RAT</name>
<evidence type="ECO:0000313" key="2">
    <source>
        <dbReference type="Proteomes" id="UP000234681"/>
    </source>
</evidence>
<reference evidence="2" key="1">
    <citation type="submission" date="2005-09" db="EMBL/GenBank/DDBJ databases">
        <authorList>
            <person name="Mural R.J."/>
            <person name="Li P.W."/>
            <person name="Adams M.D."/>
            <person name="Amanatides P.G."/>
            <person name="Baden-Tillson H."/>
            <person name="Barnstead M."/>
            <person name="Chin S.H."/>
            <person name="Dew I."/>
            <person name="Evans C.A."/>
            <person name="Ferriera S."/>
            <person name="Flanigan M."/>
            <person name="Fosler C."/>
            <person name="Glodek A."/>
            <person name="Gu Z."/>
            <person name="Holt R.A."/>
            <person name="Jennings D."/>
            <person name="Kraft C.L."/>
            <person name="Lu F."/>
            <person name="Nguyen T."/>
            <person name="Nusskern D.R."/>
            <person name="Pfannkoch C.M."/>
            <person name="Sitter C."/>
            <person name="Sutton G.G."/>
            <person name="Venter J.C."/>
            <person name="Wang Z."/>
            <person name="Woodage T."/>
            <person name="Zheng X.H."/>
            <person name="Zhong F."/>
        </authorList>
    </citation>
    <scope>NUCLEOTIDE SEQUENCE [LARGE SCALE GENOMIC DNA]</scope>
    <source>
        <strain>BN</strain>
        <strain evidence="2">Sprague-Dawley</strain>
    </source>
</reference>
<gene>
    <name evidence="1" type="ORF">rCG_24306</name>
</gene>
<dbReference type="AlphaFoldDB" id="A6KAK7"/>